<proteinExistence type="predicted"/>
<dbReference type="PROSITE" id="PS51186">
    <property type="entry name" value="GNAT"/>
    <property type="match status" value="1"/>
</dbReference>
<gene>
    <name evidence="2" type="ORF">EV378_5564</name>
</gene>
<dbReference type="Pfam" id="PF13420">
    <property type="entry name" value="Acetyltransf_4"/>
    <property type="match status" value="1"/>
</dbReference>
<dbReference type="InterPro" id="IPR016181">
    <property type="entry name" value="Acyl_CoA_acyltransferase"/>
</dbReference>
<dbReference type="CDD" id="cd04301">
    <property type="entry name" value="NAT_SF"/>
    <property type="match status" value="1"/>
</dbReference>
<dbReference type="InterPro" id="IPR000182">
    <property type="entry name" value="GNAT_dom"/>
</dbReference>
<evidence type="ECO:0000313" key="3">
    <source>
        <dbReference type="Proteomes" id="UP000295560"/>
    </source>
</evidence>
<keyword evidence="3" id="KW-1185">Reference proteome</keyword>
<dbReference type="SUPFAM" id="SSF55729">
    <property type="entry name" value="Acyl-CoA N-acyltransferases (Nat)"/>
    <property type="match status" value="1"/>
</dbReference>
<dbReference type="PANTHER" id="PTHR43072">
    <property type="entry name" value="N-ACETYLTRANSFERASE"/>
    <property type="match status" value="1"/>
</dbReference>
<dbReference type="Gene3D" id="3.40.630.30">
    <property type="match status" value="1"/>
</dbReference>
<comment type="caution">
    <text evidence="2">The sequence shown here is derived from an EMBL/GenBank/DDBJ whole genome shotgun (WGS) entry which is preliminary data.</text>
</comment>
<dbReference type="Proteomes" id="UP000295560">
    <property type="component" value="Unassembled WGS sequence"/>
</dbReference>
<keyword evidence="2" id="KW-0808">Transferase</keyword>
<protein>
    <submittedName>
        <fullName evidence="2">Phosphinothricin acetyltransferase</fullName>
    </submittedName>
</protein>
<organism evidence="2 3">
    <name type="scientific">Pseudonocardia endophytica</name>
    <dbReference type="NCBI Taxonomy" id="401976"/>
    <lineage>
        <taxon>Bacteria</taxon>
        <taxon>Bacillati</taxon>
        <taxon>Actinomycetota</taxon>
        <taxon>Actinomycetes</taxon>
        <taxon>Pseudonocardiales</taxon>
        <taxon>Pseudonocardiaceae</taxon>
        <taxon>Pseudonocardia</taxon>
    </lineage>
</organism>
<dbReference type="EMBL" id="SMFZ01000002">
    <property type="protein sequence ID" value="TCK21576.1"/>
    <property type="molecule type" value="Genomic_DNA"/>
</dbReference>
<evidence type="ECO:0000313" key="2">
    <source>
        <dbReference type="EMBL" id="TCK21576.1"/>
    </source>
</evidence>
<dbReference type="PANTHER" id="PTHR43072:SF8">
    <property type="entry name" value="ACYLTRANSFERASE FABY-RELATED"/>
    <property type="match status" value="1"/>
</dbReference>
<dbReference type="GO" id="GO:0016747">
    <property type="term" value="F:acyltransferase activity, transferring groups other than amino-acyl groups"/>
    <property type="evidence" value="ECO:0007669"/>
    <property type="project" value="InterPro"/>
</dbReference>
<feature type="domain" description="N-acetyltransferase" evidence="1">
    <location>
        <begin position="1"/>
        <end position="161"/>
    </location>
</feature>
<sequence length="162" mass="17535">MLIRHATAEDGAACAAIYRPYVTDTVITFEDVPPTAPEMAERISAANRAHAWLVAEDGGDVVGYAYGGTWKSRAAYRFACEVSIYLATGRRRTGAGRALYDELFAVLAGRGFVIAVAGMTLPNDASVGLHRAVGFEDVGTHRAVGWKHDAWHDVAWAQRRIA</sequence>
<dbReference type="AlphaFoldDB" id="A0A4V2PHT7"/>
<accession>A0A4V2PHT7</accession>
<name>A0A4V2PHT7_PSEEN</name>
<reference evidence="2 3" key="1">
    <citation type="submission" date="2019-03" db="EMBL/GenBank/DDBJ databases">
        <title>Sequencing the genomes of 1000 actinobacteria strains.</title>
        <authorList>
            <person name="Klenk H.-P."/>
        </authorList>
    </citation>
    <scope>NUCLEOTIDE SEQUENCE [LARGE SCALE GENOMIC DNA]</scope>
    <source>
        <strain evidence="2 3">DSM 44969</strain>
    </source>
</reference>
<evidence type="ECO:0000259" key="1">
    <source>
        <dbReference type="PROSITE" id="PS51186"/>
    </source>
</evidence>